<dbReference type="Proteomes" id="UP000807306">
    <property type="component" value="Unassembled WGS sequence"/>
</dbReference>
<accession>A0A9P6ELT7</accession>
<dbReference type="EMBL" id="MU157835">
    <property type="protein sequence ID" value="KAF9531486.1"/>
    <property type="molecule type" value="Genomic_DNA"/>
</dbReference>
<gene>
    <name evidence="1" type="ORF">CPB83DRAFT_849110</name>
</gene>
<evidence type="ECO:0000313" key="2">
    <source>
        <dbReference type="Proteomes" id="UP000807306"/>
    </source>
</evidence>
<dbReference type="AlphaFoldDB" id="A0A9P6ELT7"/>
<evidence type="ECO:0000313" key="1">
    <source>
        <dbReference type="EMBL" id="KAF9531486.1"/>
    </source>
</evidence>
<proteinExistence type="predicted"/>
<reference evidence="1" key="1">
    <citation type="submission" date="2020-11" db="EMBL/GenBank/DDBJ databases">
        <authorList>
            <consortium name="DOE Joint Genome Institute"/>
            <person name="Ahrendt S."/>
            <person name="Riley R."/>
            <person name="Andreopoulos W."/>
            <person name="Labutti K."/>
            <person name="Pangilinan J."/>
            <person name="Ruiz-Duenas F.J."/>
            <person name="Barrasa J.M."/>
            <person name="Sanchez-Garcia M."/>
            <person name="Camarero S."/>
            <person name="Miyauchi S."/>
            <person name="Serrano A."/>
            <person name="Linde D."/>
            <person name="Babiker R."/>
            <person name="Drula E."/>
            <person name="Ayuso-Fernandez I."/>
            <person name="Pacheco R."/>
            <person name="Padilla G."/>
            <person name="Ferreira P."/>
            <person name="Barriuso J."/>
            <person name="Kellner H."/>
            <person name="Castanera R."/>
            <person name="Alfaro M."/>
            <person name="Ramirez L."/>
            <person name="Pisabarro A.G."/>
            <person name="Kuo A."/>
            <person name="Tritt A."/>
            <person name="Lipzen A."/>
            <person name="He G."/>
            <person name="Yan M."/>
            <person name="Ng V."/>
            <person name="Cullen D."/>
            <person name="Martin F."/>
            <person name="Rosso M.-N."/>
            <person name="Henrissat B."/>
            <person name="Hibbett D."/>
            <person name="Martinez A.T."/>
            <person name="Grigoriev I.V."/>
        </authorList>
    </citation>
    <scope>NUCLEOTIDE SEQUENCE</scope>
    <source>
        <strain evidence="1">CBS 506.95</strain>
    </source>
</reference>
<comment type="caution">
    <text evidence="1">The sequence shown here is derived from an EMBL/GenBank/DDBJ whole genome shotgun (WGS) entry which is preliminary data.</text>
</comment>
<protein>
    <submittedName>
        <fullName evidence="1">Uncharacterized protein</fullName>
    </submittedName>
</protein>
<name>A0A9P6ELT7_9AGAR</name>
<sequence>MIAEATRVNASPMTMGAGFICQVHYPSITFFSRCDALLRMGENAPWLVHTGRYRG</sequence>
<keyword evidence="2" id="KW-1185">Reference proteome</keyword>
<organism evidence="1 2">
    <name type="scientific">Crepidotus variabilis</name>
    <dbReference type="NCBI Taxonomy" id="179855"/>
    <lineage>
        <taxon>Eukaryota</taxon>
        <taxon>Fungi</taxon>
        <taxon>Dikarya</taxon>
        <taxon>Basidiomycota</taxon>
        <taxon>Agaricomycotina</taxon>
        <taxon>Agaricomycetes</taxon>
        <taxon>Agaricomycetidae</taxon>
        <taxon>Agaricales</taxon>
        <taxon>Agaricineae</taxon>
        <taxon>Crepidotaceae</taxon>
        <taxon>Crepidotus</taxon>
    </lineage>
</organism>